<comment type="catalytic activity">
    <reaction evidence="1">
        <text>Release of a C-terminal amino acid with broad specificity, except for -Pro.</text>
        <dbReference type="EC" id="3.4.17.19"/>
    </reaction>
</comment>
<sequence>MPSPNSAFEKLADLGRKLEALEHAQSMLSVDEAVMMPSGGGEKRAESLSMLAGMYHEMATAPEIADWLAAASEEPLDDMQQAAIREQARVYTNMTCLSADFVRRQVTVRIRSEQLWRELRAKDDWAGFLPAFEGVVAIAREEAELRAKALGLAPYDAMMEQYDPGNRAADIAPVFARLKAFLKDFVPAALAHQDEKRARRPLKPLNAPFPIDKQKALGLAVMEAIGFDFDHGRLDVSHHPFCGGVPTDVRMTTRYVTGEFLSSLMGIIHETGHGLYEQGLPKEWSHFAVGKARGMAIHESQSLFMEKQIGRSAEFWEWAMPLIREHLGPASIEGWDIDDLLLHVHEVKTGLIRVDADEATYPLHVILRFEIEKGLIEGTIAPKDVPEEWHARMVAYLGLETRDNYKDGPMQDVHWPSGAFGYFPSYTLGAMTAAQLWAALEKDHPAAREDVRHGRFVAINDWRREKIWSQASRFSTPELLAKATGEKLNSQYFEDHLRQRYLA</sequence>
<dbReference type="CDD" id="cd06460">
    <property type="entry name" value="M32_Taq"/>
    <property type="match status" value="1"/>
</dbReference>
<dbReference type="Pfam" id="PF02074">
    <property type="entry name" value="Peptidase_M32"/>
    <property type="match status" value="1"/>
</dbReference>
<dbReference type="GO" id="GO:0004181">
    <property type="term" value="F:metallocarboxypeptidase activity"/>
    <property type="evidence" value="ECO:0007669"/>
    <property type="project" value="UniProtKB-UniRule"/>
</dbReference>
<dbReference type="PRINTS" id="PR00998">
    <property type="entry name" value="CRBOXYPTASET"/>
</dbReference>
<dbReference type="GO" id="GO:0046872">
    <property type="term" value="F:metal ion binding"/>
    <property type="evidence" value="ECO:0007669"/>
    <property type="project" value="UniProtKB-KW"/>
</dbReference>
<feature type="binding site" evidence="2">
    <location>
        <position position="269"/>
    </location>
    <ligand>
        <name>Zn(2+)</name>
        <dbReference type="ChEBI" id="CHEBI:29105"/>
        <note>catalytic</note>
    </ligand>
</feature>
<dbReference type="PANTHER" id="PTHR34217">
    <property type="entry name" value="METAL-DEPENDENT CARBOXYPEPTIDASE"/>
    <property type="match status" value="1"/>
</dbReference>
<evidence type="ECO:0000256" key="1">
    <source>
        <dbReference type="PIRNR" id="PIRNR006615"/>
    </source>
</evidence>
<keyword evidence="1 2" id="KW-0479">Metal-binding</keyword>
<evidence type="ECO:0000256" key="3">
    <source>
        <dbReference type="PIRSR" id="PIRSR006615-2"/>
    </source>
</evidence>
<dbReference type="EC" id="3.4.17.19" evidence="1"/>
<reference evidence="4" key="1">
    <citation type="submission" date="2020-07" db="EMBL/GenBank/DDBJ databases">
        <title>Huge and variable diversity of episymbiotic CPR bacteria and DPANN archaea in groundwater ecosystems.</title>
        <authorList>
            <person name="He C.Y."/>
            <person name="Keren R."/>
            <person name="Whittaker M."/>
            <person name="Farag I.F."/>
            <person name="Doudna J."/>
            <person name="Cate J.H.D."/>
            <person name="Banfield J.F."/>
        </authorList>
    </citation>
    <scope>NUCLEOTIDE SEQUENCE</scope>
    <source>
        <strain evidence="4">NC_groundwater_1586_Pr3_B-0.1um_66_15</strain>
    </source>
</reference>
<feature type="binding site" evidence="2">
    <location>
        <position position="273"/>
    </location>
    <ligand>
        <name>Zn(2+)</name>
        <dbReference type="ChEBI" id="CHEBI:29105"/>
        <note>catalytic</note>
    </ligand>
</feature>
<accession>A0A933NXP4</accession>
<dbReference type="PANTHER" id="PTHR34217:SF1">
    <property type="entry name" value="CARBOXYPEPTIDASE 1"/>
    <property type="match status" value="1"/>
</dbReference>
<dbReference type="GO" id="GO:0006508">
    <property type="term" value="P:proteolysis"/>
    <property type="evidence" value="ECO:0007669"/>
    <property type="project" value="UniProtKB-UniRule"/>
</dbReference>
<organism evidence="4 5">
    <name type="scientific">Devosia nanyangense</name>
    <dbReference type="NCBI Taxonomy" id="1228055"/>
    <lineage>
        <taxon>Bacteria</taxon>
        <taxon>Pseudomonadati</taxon>
        <taxon>Pseudomonadota</taxon>
        <taxon>Alphaproteobacteria</taxon>
        <taxon>Hyphomicrobiales</taxon>
        <taxon>Devosiaceae</taxon>
        <taxon>Devosia</taxon>
    </lineage>
</organism>
<dbReference type="Gene3D" id="1.10.1370.30">
    <property type="match status" value="1"/>
</dbReference>
<dbReference type="PIRSF" id="PIRSF006615">
    <property type="entry name" value="Zn_crbxpep_Taq"/>
    <property type="match status" value="1"/>
</dbReference>
<feature type="binding site" evidence="2">
    <location>
        <position position="299"/>
    </location>
    <ligand>
        <name>Zn(2+)</name>
        <dbReference type="ChEBI" id="CHEBI:29105"/>
        <note>catalytic</note>
    </ligand>
</feature>
<evidence type="ECO:0000313" key="4">
    <source>
        <dbReference type="EMBL" id="MBI4920632.1"/>
    </source>
</evidence>
<keyword evidence="1" id="KW-0645">Protease</keyword>
<dbReference type="AlphaFoldDB" id="A0A933NXP4"/>
<protein>
    <recommendedName>
        <fullName evidence="1">Metal-dependent carboxypeptidase</fullName>
        <ecNumber evidence="1">3.4.17.19</ecNumber>
    </recommendedName>
</protein>
<comment type="similarity">
    <text evidence="1">Belongs to the peptidase M32 family.</text>
</comment>
<evidence type="ECO:0000313" key="5">
    <source>
        <dbReference type="Proteomes" id="UP000782610"/>
    </source>
</evidence>
<dbReference type="PROSITE" id="PS52034">
    <property type="entry name" value="PEPTIDASE_M32"/>
    <property type="match status" value="1"/>
</dbReference>
<keyword evidence="1" id="KW-0482">Metalloprotease</keyword>
<keyword evidence="2" id="KW-0862">Zinc</keyword>
<evidence type="ECO:0000256" key="2">
    <source>
        <dbReference type="PIRSR" id="PIRSR006615-1"/>
    </source>
</evidence>
<comment type="function">
    <text evidence="1">Broad specificity carboxypetidase that releases amino acids sequentially from the C-terminus, including neutral, aromatic, polar and basic residues.</text>
</comment>
<dbReference type="EMBL" id="JACRAF010000006">
    <property type="protein sequence ID" value="MBI4920632.1"/>
    <property type="molecule type" value="Genomic_DNA"/>
</dbReference>
<dbReference type="InterPro" id="IPR001333">
    <property type="entry name" value="Peptidase_M32_Taq"/>
</dbReference>
<dbReference type="SUPFAM" id="SSF55486">
    <property type="entry name" value="Metalloproteases ('zincins'), catalytic domain"/>
    <property type="match status" value="1"/>
</dbReference>
<comment type="caution">
    <text evidence="4">The sequence shown here is derived from an EMBL/GenBank/DDBJ whole genome shotgun (WGS) entry which is preliminary data.</text>
</comment>
<dbReference type="Proteomes" id="UP000782610">
    <property type="component" value="Unassembled WGS sequence"/>
</dbReference>
<keyword evidence="1 4" id="KW-0121">Carboxypeptidase</keyword>
<name>A0A933NXP4_9HYPH</name>
<gene>
    <name evidence="4" type="ORF">HY834_02700</name>
</gene>
<proteinExistence type="inferred from homology"/>
<comment type="cofactor">
    <cofactor evidence="2">
        <name>Zn(2+)</name>
        <dbReference type="ChEBI" id="CHEBI:29105"/>
    </cofactor>
    <text evidence="2">Binds 1 zinc ion per subunit.</text>
</comment>
<keyword evidence="1" id="KW-0378">Hydrolase</keyword>
<feature type="active site" description="Proton donor/acceptor" evidence="3">
    <location>
        <position position="270"/>
    </location>
</feature>